<comment type="caution">
    <text evidence="1">The sequence shown here is derived from an EMBL/GenBank/DDBJ whole genome shotgun (WGS) entry which is preliminary data.</text>
</comment>
<sequence>MNDQARTLVPDTAGAEVPAALLPYQQRWIADPANLKVCEKGRRTGLTWAEAADDVLIAASSKEAGGQNVYYLGTDKEMTEEFIGACAMWSKAFNHAAGAIEDGFWDEDEDDKHIKTYTIRFPASGHKITALASRPRKLRGRQGVLVGDEAAFVDDLPELLKAAMAFLIWGGKVRIISTHDGAENEFNGLVQEIRAGKRRGSVHKVTFRGAVEEGLFERICLRLGKPYSEEAEAEFVEEIYGTYGEDAEEELDCVPRNSAGAYLSRQLVESRMSDETPILRIERPEGWELLPERMRRADVQDWLEQEIEPLLEALQARRREIRGSLFGYDFARYVDLSILAPQIESMDLNRRVPFAIEMRRIPYDQQRQILFYVADRLPKLRAGAMDAVGNGSWLAEVTQQRYGERIHRVAITEGFYGENFPKLKADLQDGTLDGLPRHGDWLDDLRAVENIKGVPRIPAKRTTGRDGGKRHGDAAVALVLGTSVATVEYVPIEFESTGPRFAATDAIGRGYGDTGFGTVPGGNDFGGFA</sequence>
<gene>
    <name evidence="1" type="ORF">GCM10011394_17560</name>
</gene>
<dbReference type="InterPro" id="IPR027417">
    <property type="entry name" value="P-loop_NTPase"/>
</dbReference>
<proteinExistence type="predicted"/>
<reference evidence="2" key="1">
    <citation type="journal article" date="2019" name="Int. J. Syst. Evol. Microbiol.">
        <title>The Global Catalogue of Microorganisms (GCM) 10K type strain sequencing project: providing services to taxonomists for standard genome sequencing and annotation.</title>
        <authorList>
            <consortium name="The Broad Institute Genomics Platform"/>
            <consortium name="The Broad Institute Genome Sequencing Center for Infectious Disease"/>
            <person name="Wu L."/>
            <person name="Ma J."/>
        </authorList>
    </citation>
    <scope>NUCLEOTIDE SEQUENCE [LARGE SCALE GENOMIC DNA]</scope>
    <source>
        <strain evidence="2">CGMCC 1.8985</strain>
    </source>
</reference>
<dbReference type="RefSeq" id="WP_207918340.1">
    <property type="nucleotide sequence ID" value="NZ_BMME01000001.1"/>
</dbReference>
<protein>
    <recommendedName>
        <fullName evidence="3">Mu-like prophage FluMu protein gp28</fullName>
    </recommendedName>
</protein>
<dbReference type="Proteomes" id="UP000599009">
    <property type="component" value="Unassembled WGS sequence"/>
</dbReference>
<accession>A0ABQ2EGT4</accession>
<dbReference type="Gene3D" id="3.40.50.300">
    <property type="entry name" value="P-loop containing nucleotide triphosphate hydrolases"/>
    <property type="match status" value="1"/>
</dbReference>
<dbReference type="Gene3D" id="3.30.420.240">
    <property type="match status" value="1"/>
</dbReference>
<dbReference type="InterPro" id="IPR012036">
    <property type="entry name" value="Phage_Mu_Gp28"/>
</dbReference>
<dbReference type="PIRSF" id="PIRSF007056">
    <property type="entry name" value="UCP007056"/>
    <property type="match status" value="1"/>
</dbReference>
<evidence type="ECO:0000313" key="1">
    <source>
        <dbReference type="EMBL" id="GGK08662.1"/>
    </source>
</evidence>
<evidence type="ECO:0008006" key="3">
    <source>
        <dbReference type="Google" id="ProtNLM"/>
    </source>
</evidence>
<keyword evidence="2" id="KW-1185">Reference proteome</keyword>
<evidence type="ECO:0000313" key="2">
    <source>
        <dbReference type="Proteomes" id="UP000599009"/>
    </source>
</evidence>
<dbReference type="EMBL" id="BMME01000001">
    <property type="protein sequence ID" value="GGK08662.1"/>
    <property type="molecule type" value="Genomic_DNA"/>
</dbReference>
<organism evidence="1 2">
    <name type="scientific">Luteimonas terricola</name>
    <dbReference type="NCBI Taxonomy" id="645597"/>
    <lineage>
        <taxon>Bacteria</taxon>
        <taxon>Pseudomonadati</taxon>
        <taxon>Pseudomonadota</taxon>
        <taxon>Gammaproteobacteria</taxon>
        <taxon>Lysobacterales</taxon>
        <taxon>Lysobacteraceae</taxon>
        <taxon>Luteimonas</taxon>
    </lineage>
</organism>
<name>A0ABQ2EGT4_9GAMM</name>